<organism evidence="1">
    <name type="scientific">marine sediment metagenome</name>
    <dbReference type="NCBI Taxonomy" id="412755"/>
    <lineage>
        <taxon>unclassified sequences</taxon>
        <taxon>metagenomes</taxon>
        <taxon>ecological metagenomes</taxon>
    </lineage>
</organism>
<sequence>PELGTNTKQTYSGYGYSKHLSWIRVNRTDTAREVADIIEDTIDTDIVPNTRINKNSAKIPTAIYVMASTIYWTWTPAIDLFERMRQLAGNYEWGVDELRDFYFRG</sequence>
<proteinExistence type="predicted"/>
<accession>X1LMQ5</accession>
<gene>
    <name evidence="1" type="ORF">S06H3_21157</name>
</gene>
<evidence type="ECO:0000313" key="1">
    <source>
        <dbReference type="EMBL" id="GAI03675.1"/>
    </source>
</evidence>
<reference evidence="1" key="1">
    <citation type="journal article" date="2014" name="Front. Microbiol.">
        <title>High frequency of phylogenetically diverse reductive dehalogenase-homologous genes in deep subseafloor sedimentary metagenomes.</title>
        <authorList>
            <person name="Kawai M."/>
            <person name="Futagami T."/>
            <person name="Toyoda A."/>
            <person name="Takaki Y."/>
            <person name="Nishi S."/>
            <person name="Hori S."/>
            <person name="Arai W."/>
            <person name="Tsubouchi T."/>
            <person name="Morono Y."/>
            <person name="Uchiyama I."/>
            <person name="Ito T."/>
            <person name="Fujiyama A."/>
            <person name="Inagaki F."/>
            <person name="Takami H."/>
        </authorList>
    </citation>
    <scope>NUCLEOTIDE SEQUENCE</scope>
    <source>
        <strain evidence="1">Expedition CK06-06</strain>
    </source>
</reference>
<feature type="non-terminal residue" evidence="1">
    <location>
        <position position="1"/>
    </location>
</feature>
<name>X1LMQ5_9ZZZZ</name>
<dbReference type="EMBL" id="BARV01011065">
    <property type="protein sequence ID" value="GAI03675.1"/>
    <property type="molecule type" value="Genomic_DNA"/>
</dbReference>
<dbReference type="AlphaFoldDB" id="X1LMQ5"/>
<protein>
    <submittedName>
        <fullName evidence="1">Uncharacterized protein</fullName>
    </submittedName>
</protein>
<comment type="caution">
    <text evidence="1">The sequence shown here is derived from an EMBL/GenBank/DDBJ whole genome shotgun (WGS) entry which is preliminary data.</text>
</comment>